<organism evidence="1">
    <name type="scientific">Solanum lycopersicum</name>
    <name type="common">Tomato</name>
    <name type="synonym">Lycopersicon esculentum</name>
    <dbReference type="NCBI Taxonomy" id="4081"/>
    <lineage>
        <taxon>Eukaryota</taxon>
        <taxon>Viridiplantae</taxon>
        <taxon>Streptophyta</taxon>
        <taxon>Embryophyta</taxon>
        <taxon>Tracheophyta</taxon>
        <taxon>Spermatophyta</taxon>
        <taxon>Magnoliopsida</taxon>
        <taxon>eudicotyledons</taxon>
        <taxon>Gunneridae</taxon>
        <taxon>Pentapetalae</taxon>
        <taxon>asterids</taxon>
        <taxon>lamiids</taxon>
        <taxon>Solanales</taxon>
        <taxon>Solanaceae</taxon>
        <taxon>Solanoideae</taxon>
        <taxon>Solaneae</taxon>
        <taxon>Solanum</taxon>
        <taxon>Solanum subgen. Lycopersicon</taxon>
    </lineage>
</organism>
<dbReference type="EnsemblPlants" id="Solyc01g011530.1.1">
    <property type="protein sequence ID" value="Solyc01g011530.1.1"/>
    <property type="gene ID" value="Solyc01g011530.1"/>
</dbReference>
<dbReference type="HOGENOM" id="CLU_1889385_0_0_1"/>
<proteinExistence type="predicted"/>
<dbReference type="AlphaFoldDB" id="K4ATY8"/>
<accession>K4ATY8</accession>
<dbReference type="Gramene" id="Solyc01g011530.1.1">
    <property type="protein sequence ID" value="Solyc01g011530.1.1"/>
    <property type="gene ID" value="Solyc01g011530.1"/>
</dbReference>
<evidence type="ECO:0000313" key="1">
    <source>
        <dbReference type="EnsemblPlants" id="Solyc01g011530.1.1"/>
    </source>
</evidence>
<keyword evidence="2" id="KW-1185">Reference proteome</keyword>
<evidence type="ECO:0000313" key="2">
    <source>
        <dbReference type="Proteomes" id="UP000004994"/>
    </source>
</evidence>
<reference evidence="1" key="2">
    <citation type="submission" date="2015-06" db="UniProtKB">
        <authorList>
            <consortium name="EnsemblPlants"/>
        </authorList>
    </citation>
    <scope>IDENTIFICATION</scope>
    <source>
        <strain evidence="1">cv. Heinz 1706</strain>
    </source>
</reference>
<reference evidence="1" key="1">
    <citation type="journal article" date="2012" name="Nature">
        <title>The tomato genome sequence provides insights into fleshy fruit evolution.</title>
        <authorList>
            <consortium name="Tomato Genome Consortium"/>
        </authorList>
    </citation>
    <scope>NUCLEOTIDE SEQUENCE [LARGE SCALE GENOMIC DNA]</scope>
    <source>
        <strain evidence="1">cv. Heinz 1706</strain>
    </source>
</reference>
<dbReference type="Proteomes" id="UP000004994">
    <property type="component" value="Chromosome 1"/>
</dbReference>
<protein>
    <submittedName>
        <fullName evidence="1">Uncharacterized protein</fullName>
    </submittedName>
</protein>
<dbReference type="PhylomeDB" id="K4ATY8"/>
<name>K4ATY8_SOLLC</name>
<dbReference type="PaxDb" id="4081-Solyc01g011530.1.1"/>
<dbReference type="InParanoid" id="K4ATY8"/>
<sequence length="135" mass="15724">MTTKKCLQKFHSESLGAYLSSCGEVATLPFMNWIGLHIYFVDSEKLVNVCYFEIMLACTSTLFMTREICKDRYVVLLRIFEKSDHVSTFRWESETCLEMLLGPLLVRYLNTFPGTVYYTSNYKLQPIRELSELCA</sequence>